<dbReference type="Pfam" id="PF04542">
    <property type="entry name" value="Sigma70_r2"/>
    <property type="match status" value="1"/>
</dbReference>
<dbReference type="PANTHER" id="PTHR43133">
    <property type="entry name" value="RNA POLYMERASE ECF-TYPE SIGMA FACTO"/>
    <property type="match status" value="1"/>
</dbReference>
<dbReference type="InterPro" id="IPR013324">
    <property type="entry name" value="RNA_pol_sigma_r3/r4-like"/>
</dbReference>
<dbReference type="Gene3D" id="1.10.10.10">
    <property type="entry name" value="Winged helix-like DNA-binding domain superfamily/Winged helix DNA-binding domain"/>
    <property type="match status" value="1"/>
</dbReference>
<feature type="domain" description="RNA polymerase sigma factor 70 region 4 type 2" evidence="7">
    <location>
        <begin position="128"/>
        <end position="176"/>
    </location>
</feature>
<dbReference type="GO" id="GO:0006352">
    <property type="term" value="P:DNA-templated transcription initiation"/>
    <property type="evidence" value="ECO:0007669"/>
    <property type="project" value="InterPro"/>
</dbReference>
<dbReference type="GO" id="GO:0016987">
    <property type="term" value="F:sigma factor activity"/>
    <property type="evidence" value="ECO:0007669"/>
    <property type="project" value="UniProtKB-KW"/>
</dbReference>
<dbReference type="RefSeq" id="WP_167150793.1">
    <property type="nucleotide sequence ID" value="NZ_JAAMOX010000002.1"/>
</dbReference>
<comment type="caution">
    <text evidence="8">The sequence shown here is derived from an EMBL/GenBank/DDBJ whole genome shotgun (WGS) entry which is preliminary data.</text>
</comment>
<keyword evidence="5" id="KW-0804">Transcription</keyword>
<comment type="similarity">
    <text evidence="1">Belongs to the sigma-70 factor family. ECF subfamily.</text>
</comment>
<feature type="domain" description="RNA polymerase sigma-70 region 2" evidence="6">
    <location>
        <begin position="32"/>
        <end position="99"/>
    </location>
</feature>
<organism evidence="8 9">
    <name type="scientific">Lysinibacter cavernae</name>
    <dbReference type="NCBI Taxonomy" id="1640652"/>
    <lineage>
        <taxon>Bacteria</taxon>
        <taxon>Bacillati</taxon>
        <taxon>Actinomycetota</taxon>
        <taxon>Actinomycetes</taxon>
        <taxon>Micrococcales</taxon>
        <taxon>Microbacteriaceae</taxon>
        <taxon>Lysinibacter</taxon>
    </lineage>
</organism>
<dbReference type="InterPro" id="IPR013249">
    <property type="entry name" value="RNA_pol_sigma70_r4_t2"/>
</dbReference>
<dbReference type="InterPro" id="IPR039425">
    <property type="entry name" value="RNA_pol_sigma-70-like"/>
</dbReference>
<evidence type="ECO:0000256" key="4">
    <source>
        <dbReference type="ARBA" id="ARBA00023125"/>
    </source>
</evidence>
<evidence type="ECO:0000256" key="1">
    <source>
        <dbReference type="ARBA" id="ARBA00010641"/>
    </source>
</evidence>
<keyword evidence="3" id="KW-0731">Sigma factor</keyword>
<dbReference type="GO" id="GO:0003677">
    <property type="term" value="F:DNA binding"/>
    <property type="evidence" value="ECO:0007669"/>
    <property type="project" value="UniProtKB-KW"/>
</dbReference>
<dbReference type="NCBIfam" id="TIGR02937">
    <property type="entry name" value="sigma70-ECF"/>
    <property type="match status" value="1"/>
</dbReference>
<keyword evidence="4" id="KW-0238">DNA-binding</keyword>
<evidence type="ECO:0000256" key="3">
    <source>
        <dbReference type="ARBA" id="ARBA00023082"/>
    </source>
</evidence>
<evidence type="ECO:0000259" key="6">
    <source>
        <dbReference type="Pfam" id="PF04542"/>
    </source>
</evidence>
<dbReference type="SUPFAM" id="SSF88946">
    <property type="entry name" value="Sigma2 domain of RNA polymerase sigma factors"/>
    <property type="match status" value="1"/>
</dbReference>
<evidence type="ECO:0000313" key="8">
    <source>
        <dbReference type="EMBL" id="NIH54411.1"/>
    </source>
</evidence>
<dbReference type="InterPro" id="IPR013325">
    <property type="entry name" value="RNA_pol_sigma_r2"/>
</dbReference>
<name>A0A7X5TT99_9MICO</name>
<evidence type="ECO:0000256" key="2">
    <source>
        <dbReference type="ARBA" id="ARBA00023015"/>
    </source>
</evidence>
<dbReference type="Gene3D" id="1.10.1740.10">
    <property type="match status" value="1"/>
</dbReference>
<accession>A0A7X5TT99</accession>
<keyword evidence="2" id="KW-0805">Transcription regulation</keyword>
<reference evidence="8 9" key="1">
    <citation type="submission" date="2020-02" db="EMBL/GenBank/DDBJ databases">
        <title>Sequencing the genomes of 1000 actinobacteria strains.</title>
        <authorList>
            <person name="Klenk H.-P."/>
        </authorList>
    </citation>
    <scope>NUCLEOTIDE SEQUENCE [LARGE SCALE GENOMIC DNA]</scope>
    <source>
        <strain evidence="8 9">DSM 27960</strain>
    </source>
</reference>
<dbReference type="SUPFAM" id="SSF88659">
    <property type="entry name" value="Sigma3 and sigma4 domains of RNA polymerase sigma factors"/>
    <property type="match status" value="1"/>
</dbReference>
<sequence length="400" mass="42587">MPFNEGSADEQHDSMALVAAYRNGDDSAAQALYAQYYSDALRTGIASAPNADIGEELASEAFVKVLETIRRGKGPTDNFKGYLRTTVRSLSADWYRKSAHYRDVSDMEEFTEHVPDVGDILDQGEGEIIAAYLRLDQRWRQIIFLKDIEGRKTAECARIMGLNPPAVSTLYTRARQGLRKEYLSELAVSLTAPNCKVWSSALALDTLGQLTGGKKRSLQAHLRGCSDCERVAIELRHRAEKFSSAKASSALLAVAGMMILPGLGLGSPRLASAASALAFGGSISTGLVAVAGVALLSAATISLVSAGAQSDEGSVVSLASRSAECTVSFESHKTGGNRGTFVANSSGLSECRVTYSVDGIVLIDSEYVDGTKAFAASRTGVYQIQITQDGQTASKSFIVK</sequence>
<evidence type="ECO:0000313" key="9">
    <source>
        <dbReference type="Proteomes" id="UP000541033"/>
    </source>
</evidence>
<dbReference type="InterPro" id="IPR007627">
    <property type="entry name" value="RNA_pol_sigma70_r2"/>
</dbReference>
<dbReference type="AlphaFoldDB" id="A0A7X5TT99"/>
<proteinExistence type="inferred from homology"/>
<dbReference type="InterPro" id="IPR014284">
    <property type="entry name" value="RNA_pol_sigma-70_dom"/>
</dbReference>
<evidence type="ECO:0000259" key="7">
    <source>
        <dbReference type="Pfam" id="PF08281"/>
    </source>
</evidence>
<dbReference type="Proteomes" id="UP000541033">
    <property type="component" value="Unassembled WGS sequence"/>
</dbReference>
<protein>
    <submittedName>
        <fullName evidence="8">RNA polymerase sigma factor (Sigma-70 family)</fullName>
    </submittedName>
</protein>
<dbReference type="PANTHER" id="PTHR43133:SF8">
    <property type="entry name" value="RNA POLYMERASE SIGMA FACTOR HI_1459-RELATED"/>
    <property type="match status" value="1"/>
</dbReference>
<dbReference type="Pfam" id="PF08281">
    <property type="entry name" value="Sigma70_r4_2"/>
    <property type="match status" value="1"/>
</dbReference>
<dbReference type="EMBL" id="JAAMOX010000002">
    <property type="protein sequence ID" value="NIH54411.1"/>
    <property type="molecule type" value="Genomic_DNA"/>
</dbReference>
<evidence type="ECO:0000256" key="5">
    <source>
        <dbReference type="ARBA" id="ARBA00023163"/>
    </source>
</evidence>
<keyword evidence="9" id="KW-1185">Reference proteome</keyword>
<dbReference type="InterPro" id="IPR036388">
    <property type="entry name" value="WH-like_DNA-bd_sf"/>
</dbReference>
<gene>
    <name evidence="8" type="ORF">FHX76_002307</name>
</gene>